<sequence length="175" mass="19938">MWARPIHLESKYSENVGQVNTITRAKEAQEITAFSATAESRRWRSRRITQRTISPAKPIGTASRNRGSIATLPPKEWIRSSLGTRGTRRNTTIRVVKPHLPLPRSKRWRSRRITQRTISPAKPIGTASRSQGSIVTLPPKEWIRSSLETRANSISMWKALLLMPDYDNSLSDLHF</sequence>
<dbReference type="EMBL" id="JAGKQH010000017">
    <property type="protein sequence ID" value="KAG6575106.1"/>
    <property type="molecule type" value="Genomic_DNA"/>
</dbReference>
<feature type="non-terminal residue" evidence="1">
    <location>
        <position position="1"/>
    </location>
</feature>
<accession>A0AAV6M4M9</accession>
<dbReference type="AlphaFoldDB" id="A0AAV6M4M9"/>
<organism evidence="1 2">
    <name type="scientific">Cucurbita argyrosperma subsp. sororia</name>
    <dbReference type="NCBI Taxonomy" id="37648"/>
    <lineage>
        <taxon>Eukaryota</taxon>
        <taxon>Viridiplantae</taxon>
        <taxon>Streptophyta</taxon>
        <taxon>Embryophyta</taxon>
        <taxon>Tracheophyta</taxon>
        <taxon>Spermatophyta</taxon>
        <taxon>Magnoliopsida</taxon>
        <taxon>eudicotyledons</taxon>
        <taxon>Gunneridae</taxon>
        <taxon>Pentapetalae</taxon>
        <taxon>rosids</taxon>
        <taxon>fabids</taxon>
        <taxon>Cucurbitales</taxon>
        <taxon>Cucurbitaceae</taxon>
        <taxon>Cucurbiteae</taxon>
        <taxon>Cucurbita</taxon>
    </lineage>
</organism>
<reference evidence="1 2" key="1">
    <citation type="journal article" date="2021" name="Hortic Res">
        <title>The domestication of Cucurbita argyrosperma as revealed by the genome of its wild relative.</title>
        <authorList>
            <person name="Barrera-Redondo J."/>
            <person name="Sanchez-de la Vega G."/>
            <person name="Aguirre-Liguori J.A."/>
            <person name="Castellanos-Morales G."/>
            <person name="Gutierrez-Guerrero Y.T."/>
            <person name="Aguirre-Dugua X."/>
            <person name="Aguirre-Planter E."/>
            <person name="Tenaillon M.I."/>
            <person name="Lira-Saade R."/>
            <person name="Eguiarte L.E."/>
        </authorList>
    </citation>
    <scope>NUCLEOTIDE SEQUENCE [LARGE SCALE GENOMIC DNA]</scope>
    <source>
        <strain evidence="1">JBR-2021</strain>
    </source>
</reference>
<protein>
    <submittedName>
        <fullName evidence="1">Uncharacterized protein</fullName>
    </submittedName>
</protein>
<comment type="caution">
    <text evidence="1">The sequence shown here is derived from an EMBL/GenBank/DDBJ whole genome shotgun (WGS) entry which is preliminary data.</text>
</comment>
<keyword evidence="2" id="KW-1185">Reference proteome</keyword>
<dbReference type="Proteomes" id="UP000685013">
    <property type="component" value="Chromosome 17"/>
</dbReference>
<name>A0AAV6M4M9_9ROSI</name>
<proteinExistence type="predicted"/>
<evidence type="ECO:0000313" key="1">
    <source>
        <dbReference type="EMBL" id="KAG6575106.1"/>
    </source>
</evidence>
<gene>
    <name evidence="1" type="ORF">SDJN03_25745</name>
</gene>
<evidence type="ECO:0000313" key="2">
    <source>
        <dbReference type="Proteomes" id="UP000685013"/>
    </source>
</evidence>